<dbReference type="Proteomes" id="UP001163823">
    <property type="component" value="Chromosome 11"/>
</dbReference>
<feature type="compositionally biased region" description="Basic and acidic residues" evidence="1">
    <location>
        <begin position="10"/>
        <end position="24"/>
    </location>
</feature>
<evidence type="ECO:0000256" key="1">
    <source>
        <dbReference type="SAM" id="MobiDB-lite"/>
    </source>
</evidence>
<gene>
    <name evidence="2" type="ORF">O6P43_026795</name>
</gene>
<protein>
    <submittedName>
        <fullName evidence="2">Uncharacterized protein</fullName>
    </submittedName>
</protein>
<evidence type="ECO:0000313" key="3">
    <source>
        <dbReference type="Proteomes" id="UP001163823"/>
    </source>
</evidence>
<feature type="region of interest" description="Disordered" evidence="1">
    <location>
        <begin position="1"/>
        <end position="112"/>
    </location>
</feature>
<evidence type="ECO:0000313" key="2">
    <source>
        <dbReference type="EMBL" id="KAJ7950627.1"/>
    </source>
</evidence>
<feature type="compositionally biased region" description="Basic and acidic residues" evidence="1">
    <location>
        <begin position="75"/>
        <end position="89"/>
    </location>
</feature>
<comment type="caution">
    <text evidence="2">The sequence shown here is derived from an EMBL/GenBank/DDBJ whole genome shotgun (WGS) entry which is preliminary data.</text>
</comment>
<organism evidence="2 3">
    <name type="scientific">Quillaja saponaria</name>
    <name type="common">Soap bark tree</name>
    <dbReference type="NCBI Taxonomy" id="32244"/>
    <lineage>
        <taxon>Eukaryota</taxon>
        <taxon>Viridiplantae</taxon>
        <taxon>Streptophyta</taxon>
        <taxon>Embryophyta</taxon>
        <taxon>Tracheophyta</taxon>
        <taxon>Spermatophyta</taxon>
        <taxon>Magnoliopsida</taxon>
        <taxon>eudicotyledons</taxon>
        <taxon>Gunneridae</taxon>
        <taxon>Pentapetalae</taxon>
        <taxon>rosids</taxon>
        <taxon>fabids</taxon>
        <taxon>Fabales</taxon>
        <taxon>Quillajaceae</taxon>
        <taxon>Quillaja</taxon>
    </lineage>
</organism>
<reference evidence="2" key="1">
    <citation type="journal article" date="2023" name="Science">
        <title>Elucidation of the pathway for biosynthesis of saponin adjuvants from the soapbark tree.</title>
        <authorList>
            <person name="Reed J."/>
            <person name="Orme A."/>
            <person name="El-Demerdash A."/>
            <person name="Owen C."/>
            <person name="Martin L.B.B."/>
            <person name="Misra R.C."/>
            <person name="Kikuchi S."/>
            <person name="Rejzek M."/>
            <person name="Martin A.C."/>
            <person name="Harkess A."/>
            <person name="Leebens-Mack J."/>
            <person name="Louveau T."/>
            <person name="Stephenson M.J."/>
            <person name="Osbourn A."/>
        </authorList>
    </citation>
    <scope>NUCLEOTIDE SEQUENCE</scope>
    <source>
        <strain evidence="2">S10</strain>
    </source>
</reference>
<feature type="compositionally biased region" description="Acidic residues" evidence="1">
    <location>
        <begin position="90"/>
        <end position="104"/>
    </location>
</feature>
<dbReference type="KEGG" id="qsa:O6P43_026795"/>
<keyword evidence="3" id="KW-1185">Reference proteome</keyword>
<dbReference type="AlphaFoldDB" id="A0AAD7L3D7"/>
<name>A0AAD7L3D7_QUISA</name>
<feature type="compositionally biased region" description="Basic and acidic residues" evidence="1">
    <location>
        <begin position="49"/>
        <end position="60"/>
    </location>
</feature>
<accession>A0AAD7L3D7</accession>
<sequence length="112" mass="12675">MSERMSVGEIESRGDRGRSSKEEDILQQSNKKVKTGEGGTEVLHVDFPSLKEDDVRRPSYKDSVMGNIDADSGIDMERDHEAQEDSRSDSDDDYEEEDSMDSEECPNIRLTN</sequence>
<dbReference type="EMBL" id="JARAOO010000011">
    <property type="protein sequence ID" value="KAJ7950627.1"/>
    <property type="molecule type" value="Genomic_DNA"/>
</dbReference>
<proteinExistence type="predicted"/>